<dbReference type="EMBL" id="KZ506803">
    <property type="protein sequence ID" value="PKU38260.1"/>
    <property type="molecule type" value="Genomic_DNA"/>
</dbReference>
<evidence type="ECO:0000313" key="1">
    <source>
        <dbReference type="EMBL" id="PKU38260.1"/>
    </source>
</evidence>
<reference evidence="2" key="2">
    <citation type="submission" date="2017-12" db="EMBL/GenBank/DDBJ databases">
        <title>Genome sequence of the Bar-tailed Godwit (Limosa lapponica baueri).</title>
        <authorList>
            <person name="Lima N.C.B."/>
            <person name="Parody-Merino A.M."/>
            <person name="Battley P.F."/>
            <person name="Fidler A.E."/>
            <person name="Prosdocimi F."/>
        </authorList>
    </citation>
    <scope>NUCLEOTIDE SEQUENCE [LARGE SCALE GENOMIC DNA]</scope>
</reference>
<proteinExistence type="predicted"/>
<dbReference type="AlphaFoldDB" id="A0A2I0TWQ4"/>
<accession>A0A2I0TWQ4</accession>
<organism evidence="1 2">
    <name type="scientific">Limosa lapponica baueri</name>
    <dbReference type="NCBI Taxonomy" id="1758121"/>
    <lineage>
        <taxon>Eukaryota</taxon>
        <taxon>Metazoa</taxon>
        <taxon>Chordata</taxon>
        <taxon>Craniata</taxon>
        <taxon>Vertebrata</taxon>
        <taxon>Euteleostomi</taxon>
        <taxon>Archelosauria</taxon>
        <taxon>Archosauria</taxon>
        <taxon>Dinosauria</taxon>
        <taxon>Saurischia</taxon>
        <taxon>Theropoda</taxon>
        <taxon>Coelurosauria</taxon>
        <taxon>Aves</taxon>
        <taxon>Neognathae</taxon>
        <taxon>Neoaves</taxon>
        <taxon>Charadriiformes</taxon>
        <taxon>Scolopacidae</taxon>
        <taxon>Limosa</taxon>
    </lineage>
</organism>
<keyword evidence="2" id="KW-1185">Reference proteome</keyword>
<name>A0A2I0TWQ4_LIMLA</name>
<protein>
    <submittedName>
        <fullName evidence="1">Uncharacterized protein</fullName>
    </submittedName>
</protein>
<gene>
    <name evidence="1" type="ORF">llap_11441</name>
</gene>
<evidence type="ECO:0000313" key="2">
    <source>
        <dbReference type="Proteomes" id="UP000233556"/>
    </source>
</evidence>
<dbReference type="OrthoDB" id="5981048at2759"/>
<reference evidence="2" key="1">
    <citation type="submission" date="2017-11" db="EMBL/GenBank/DDBJ databases">
        <authorList>
            <person name="Lima N.C."/>
            <person name="Parody-Merino A.M."/>
            <person name="Battley P.F."/>
            <person name="Fidler A.E."/>
            <person name="Prosdocimi F."/>
        </authorList>
    </citation>
    <scope>NUCLEOTIDE SEQUENCE [LARGE SCALE GENOMIC DNA]</scope>
</reference>
<dbReference type="Proteomes" id="UP000233556">
    <property type="component" value="Unassembled WGS sequence"/>
</dbReference>
<sequence length="94" mass="10662">MKAKPARAPILLARSILQERNLEMKELGLQDMTKATLKQLVTEMAQQMQVQRDEELMKCIQSTVMQVQGDYEKISSVMGSLLDDSHQQQCPGLK</sequence>